<gene>
    <name evidence="1" type="ORF">CT510_09550</name>
</gene>
<dbReference type="Proteomes" id="UP000535305">
    <property type="component" value="Unassembled WGS sequence"/>
</dbReference>
<proteinExistence type="predicted"/>
<dbReference type="CDD" id="cd04647">
    <property type="entry name" value="LbH_MAT_like"/>
    <property type="match status" value="1"/>
</dbReference>
<dbReference type="InterPro" id="IPR001451">
    <property type="entry name" value="Hexapep"/>
</dbReference>
<name>A0A7U8G9I4_CAMUP</name>
<dbReference type="Gene3D" id="2.160.10.10">
    <property type="entry name" value="Hexapeptide repeat proteins"/>
    <property type="match status" value="1"/>
</dbReference>
<dbReference type="GO" id="GO:0008374">
    <property type="term" value="F:O-acyltransferase activity"/>
    <property type="evidence" value="ECO:0007669"/>
    <property type="project" value="TreeGrafter"/>
</dbReference>
<evidence type="ECO:0000313" key="2">
    <source>
        <dbReference type="Proteomes" id="UP000535305"/>
    </source>
</evidence>
<dbReference type="Pfam" id="PF00132">
    <property type="entry name" value="Hexapep"/>
    <property type="match status" value="1"/>
</dbReference>
<dbReference type="InterPro" id="IPR011004">
    <property type="entry name" value="Trimer_LpxA-like_sf"/>
</dbReference>
<dbReference type="AlphaFoldDB" id="A0A7U8G9I4"/>
<dbReference type="SUPFAM" id="SSF51161">
    <property type="entry name" value="Trimeric LpxA-like enzymes"/>
    <property type="match status" value="1"/>
</dbReference>
<reference evidence="1 2" key="1">
    <citation type="submission" date="2018-06" db="EMBL/GenBank/DDBJ databases">
        <authorList>
            <consortium name="PulseNet: The National Subtyping Network for Foodborne Disease Surveillance"/>
            <person name="Tarr C.L."/>
            <person name="Trees E."/>
            <person name="Katz L.S."/>
            <person name="Carleton-Romer H.A."/>
            <person name="Stroika S."/>
            <person name="Kucerova Z."/>
            <person name="Roache K.F."/>
            <person name="Sabol A.L."/>
            <person name="Besser J."/>
            <person name="Gerner-Smidt P."/>
        </authorList>
    </citation>
    <scope>NUCLEOTIDE SEQUENCE [LARGE SCALE GENOMIC DNA]</scope>
    <source>
        <strain evidence="1 2">PNUSAC003104</strain>
    </source>
</reference>
<dbReference type="EMBL" id="AABVLA010000074">
    <property type="protein sequence ID" value="EAJ1622871.1"/>
    <property type="molecule type" value="Genomic_DNA"/>
</dbReference>
<keyword evidence="1" id="KW-0808">Transferase</keyword>
<organism evidence="1 2">
    <name type="scientific">Campylobacter upsaliensis</name>
    <dbReference type="NCBI Taxonomy" id="28080"/>
    <lineage>
        <taxon>Bacteria</taxon>
        <taxon>Pseudomonadati</taxon>
        <taxon>Campylobacterota</taxon>
        <taxon>Epsilonproteobacteria</taxon>
        <taxon>Campylobacterales</taxon>
        <taxon>Campylobacteraceae</taxon>
        <taxon>Campylobacter</taxon>
    </lineage>
</organism>
<protein>
    <submittedName>
        <fullName evidence="1">Acyltransferase</fullName>
    </submittedName>
</protein>
<comment type="caution">
    <text evidence="1">The sequence shown here is derived from an EMBL/GenBank/DDBJ whole genome shotgun (WGS) entry which is preliminary data.</text>
</comment>
<sequence length="178" mass="20286">MYAIYVWIFNKIENCFHNFLKHSCDRLSIRAVKFIAFYYPDAKIRKLYLRRLGFIMDEGTFSNLGLKFTMNDDFSPCVFVAKRVSIAPNVTFIANSEPNNSLLLTKNSYVGEKLIKKNTKIIVEDDVWIGANVTIMPGVRLRRGCIIGAGAVLTKDTDEFGVYAGIPAIKIRQLEDFK</sequence>
<dbReference type="PANTHER" id="PTHR23416:SF54">
    <property type="entry name" value="ACETYLTRANSFERASE, CYSE_LACA_LPXA_NODL FAMILY (AFU_ORTHOLOGUE AFUA_2G08430)-RELATED"/>
    <property type="match status" value="1"/>
</dbReference>
<keyword evidence="2" id="KW-1185">Reference proteome</keyword>
<keyword evidence="1" id="KW-0012">Acyltransferase</keyword>
<dbReference type="InterPro" id="IPR051159">
    <property type="entry name" value="Hexapeptide_acetyltransf"/>
</dbReference>
<accession>A0A7U8G9I4</accession>
<evidence type="ECO:0000313" key="1">
    <source>
        <dbReference type="EMBL" id="EAJ1622871.1"/>
    </source>
</evidence>
<dbReference type="PANTHER" id="PTHR23416">
    <property type="entry name" value="SIALIC ACID SYNTHASE-RELATED"/>
    <property type="match status" value="1"/>
</dbReference>